<protein>
    <submittedName>
        <fullName evidence="2">Uncharacterized protein</fullName>
    </submittedName>
</protein>
<organism evidence="2 3">
    <name type="scientific">Streptomyces fradiae ATCC 10745 = DSM 40063</name>
    <dbReference type="NCBI Taxonomy" id="1319510"/>
    <lineage>
        <taxon>Bacteria</taxon>
        <taxon>Bacillati</taxon>
        <taxon>Actinomycetota</taxon>
        <taxon>Actinomycetes</taxon>
        <taxon>Kitasatosporales</taxon>
        <taxon>Streptomycetaceae</taxon>
        <taxon>Streptomyces</taxon>
    </lineage>
</organism>
<evidence type="ECO:0000313" key="3">
    <source>
        <dbReference type="Proteomes" id="UP000731519"/>
    </source>
</evidence>
<dbReference type="Proteomes" id="UP000731519">
    <property type="component" value="Unassembled WGS sequence"/>
</dbReference>
<feature type="region of interest" description="Disordered" evidence="1">
    <location>
        <begin position="101"/>
        <end position="135"/>
    </location>
</feature>
<dbReference type="Gene3D" id="1.10.10.60">
    <property type="entry name" value="Homeodomain-like"/>
    <property type="match status" value="1"/>
</dbReference>
<accession>A0ABQ6XM63</accession>
<keyword evidence="3" id="KW-1185">Reference proteome</keyword>
<dbReference type="EMBL" id="ASYR01000050">
    <property type="protein sequence ID" value="KAF0646592.1"/>
    <property type="molecule type" value="Genomic_DNA"/>
</dbReference>
<feature type="compositionally biased region" description="Low complexity" evidence="1">
    <location>
        <begin position="117"/>
        <end position="135"/>
    </location>
</feature>
<comment type="caution">
    <text evidence="2">The sequence shown here is derived from an EMBL/GenBank/DDBJ whole genome shotgun (WGS) entry which is preliminary data.</text>
</comment>
<evidence type="ECO:0000256" key="1">
    <source>
        <dbReference type="SAM" id="MobiDB-lite"/>
    </source>
</evidence>
<name>A0ABQ6XM63_STRFR</name>
<sequence length="135" mass="14138">MTTPPRRGRGRPATFTTATRRVFLDAVAAGTPLGQATQLAGVSPTTPRRHARTDPAFAADLAAAKAAGREARLANVPHGESRYNNYGCRCTTCRTAATTARTNRRHTTNPDPQVVTLPAPAASSCPSSLLLAKAS</sequence>
<proteinExistence type="predicted"/>
<gene>
    <name evidence="2" type="ORF">K701_27980</name>
</gene>
<reference evidence="2 3" key="1">
    <citation type="submission" date="2013-05" db="EMBL/GenBank/DDBJ databases">
        <title>Genome Sequence of Streptomyces fradiae.</title>
        <authorList>
            <person name="Kirby R."/>
        </authorList>
    </citation>
    <scope>NUCLEOTIDE SEQUENCE [LARGE SCALE GENOMIC DNA]</scope>
    <source>
        <strain evidence="2 3">ATCC 10745</strain>
    </source>
</reference>
<evidence type="ECO:0000313" key="2">
    <source>
        <dbReference type="EMBL" id="KAF0646592.1"/>
    </source>
</evidence>
<dbReference type="RefSeq" id="WP_031132962.1">
    <property type="nucleotide sequence ID" value="NZ_ASYR01000050.1"/>
</dbReference>